<dbReference type="GO" id="GO:0016757">
    <property type="term" value="F:glycosyltransferase activity"/>
    <property type="evidence" value="ECO:0007669"/>
    <property type="project" value="UniProtKB-KW"/>
</dbReference>
<dbReference type="Gene3D" id="3.90.550.10">
    <property type="entry name" value="Spore Coat Polysaccharide Biosynthesis Protein SpsA, Chain A"/>
    <property type="match status" value="1"/>
</dbReference>
<feature type="transmembrane region" description="Helical" evidence="4">
    <location>
        <begin position="313"/>
        <end position="332"/>
    </location>
</feature>
<reference evidence="6 7" key="1">
    <citation type="journal article" date="2018" name="Sci. Rep.">
        <title>Rhizobium tumorigenes sp. nov., a novel plant tumorigenic bacterium isolated from cane gall tumors on thornless blackberry.</title>
        <authorList>
            <person name="Kuzmanovi N."/>
            <person name="Smalla K."/>
            <person name="Gronow S."/>
            <person name="PuBawska J."/>
        </authorList>
    </citation>
    <scope>NUCLEOTIDE SEQUENCE [LARGE SCALE GENOMIC DNA]</scope>
    <source>
        <strain evidence="6 7">CCBAU 85046</strain>
    </source>
</reference>
<gene>
    <name evidence="6" type="ORF">CPY51_06970</name>
</gene>
<keyword evidence="2" id="KW-0328">Glycosyltransferase</keyword>
<evidence type="ECO:0000256" key="1">
    <source>
        <dbReference type="ARBA" id="ARBA00006739"/>
    </source>
</evidence>
<dbReference type="InterPro" id="IPR001173">
    <property type="entry name" value="Glyco_trans_2-like"/>
</dbReference>
<proteinExistence type="inferred from homology"/>
<dbReference type="Pfam" id="PF00535">
    <property type="entry name" value="Glycos_transf_2"/>
    <property type="match status" value="1"/>
</dbReference>
<sequence>MGGSVAVCSMGSCQSSMCMRSARQVRAGRIIRSDDRCVLSAAQKIFAFPARISNRVKMSGYNVVICIPTFRRPAGLARCLQAISVLATDRPFQVIVADNDSDGREGIAICEELMATGFSVPIVAISVEERGIAQTRNALIAEALTYPHAQFIAMIDDDEWPVEDWLEALLNVQQITGADVIGGPVRRIFQKPVPRHLAEANLPDFSKIATGPIDWVDATSNILFTASLLRRRSAPWFDPGFGLLGGEDTDMLLGLKLAGTKFAWADDAMVMEDMPISRCSASWMLKRAYRIGNTYTLVHLKHHPPGFGFFSETVRICGTVLVVAATFILFFWHPAKRFECARLGARVLGKVGALLGHRHAEYAVVHGR</sequence>
<evidence type="ECO:0000256" key="4">
    <source>
        <dbReference type="SAM" id="Phobius"/>
    </source>
</evidence>
<comment type="caution">
    <text evidence="6">The sequence shown here is derived from an EMBL/GenBank/DDBJ whole genome shotgun (WGS) entry which is preliminary data.</text>
</comment>
<name>A0A2W4F0L3_9HYPH</name>
<dbReference type="CDD" id="cd00761">
    <property type="entry name" value="Glyco_tranf_GTA_type"/>
    <property type="match status" value="1"/>
</dbReference>
<feature type="domain" description="Glycosyltransferase 2-like" evidence="5">
    <location>
        <begin position="65"/>
        <end position="205"/>
    </location>
</feature>
<dbReference type="AlphaFoldDB" id="A0A2W4F0L3"/>
<dbReference type="Proteomes" id="UP000248925">
    <property type="component" value="Unassembled WGS sequence"/>
</dbReference>
<evidence type="ECO:0000256" key="2">
    <source>
        <dbReference type="ARBA" id="ARBA00022676"/>
    </source>
</evidence>
<evidence type="ECO:0000313" key="7">
    <source>
        <dbReference type="Proteomes" id="UP000248925"/>
    </source>
</evidence>
<dbReference type="OrthoDB" id="6116224at2"/>
<accession>A0A2W4F0L3</accession>
<dbReference type="PANTHER" id="PTHR43179">
    <property type="entry name" value="RHAMNOSYLTRANSFERASE WBBL"/>
    <property type="match status" value="1"/>
</dbReference>
<dbReference type="EMBL" id="PCDP01000019">
    <property type="protein sequence ID" value="PZM15560.1"/>
    <property type="molecule type" value="Genomic_DNA"/>
</dbReference>
<dbReference type="InterPro" id="IPR029044">
    <property type="entry name" value="Nucleotide-diphossugar_trans"/>
</dbReference>
<dbReference type="RefSeq" id="WP_111159560.1">
    <property type="nucleotide sequence ID" value="NZ_PCDP01000019.1"/>
</dbReference>
<evidence type="ECO:0000256" key="3">
    <source>
        <dbReference type="ARBA" id="ARBA00022679"/>
    </source>
</evidence>
<keyword evidence="7" id="KW-1185">Reference proteome</keyword>
<dbReference type="PANTHER" id="PTHR43179:SF12">
    <property type="entry name" value="GALACTOFURANOSYLTRANSFERASE GLFT2"/>
    <property type="match status" value="1"/>
</dbReference>
<keyword evidence="3" id="KW-0808">Transferase</keyword>
<evidence type="ECO:0000259" key="5">
    <source>
        <dbReference type="Pfam" id="PF00535"/>
    </source>
</evidence>
<keyword evidence="4" id="KW-1133">Transmembrane helix</keyword>
<keyword evidence="4" id="KW-0472">Membrane</keyword>
<organism evidence="6 7">
    <name type="scientific">Rhizobium tubonense</name>
    <dbReference type="NCBI Taxonomy" id="484088"/>
    <lineage>
        <taxon>Bacteria</taxon>
        <taxon>Pseudomonadati</taxon>
        <taxon>Pseudomonadota</taxon>
        <taxon>Alphaproteobacteria</taxon>
        <taxon>Hyphomicrobiales</taxon>
        <taxon>Rhizobiaceae</taxon>
        <taxon>Rhizobium/Agrobacterium group</taxon>
        <taxon>Rhizobium</taxon>
    </lineage>
</organism>
<protein>
    <recommendedName>
        <fullName evidence="5">Glycosyltransferase 2-like domain-containing protein</fullName>
    </recommendedName>
</protein>
<comment type="similarity">
    <text evidence="1">Belongs to the glycosyltransferase 2 family.</text>
</comment>
<keyword evidence="4" id="KW-0812">Transmembrane</keyword>
<dbReference type="SUPFAM" id="SSF53448">
    <property type="entry name" value="Nucleotide-diphospho-sugar transferases"/>
    <property type="match status" value="1"/>
</dbReference>
<evidence type="ECO:0000313" key="6">
    <source>
        <dbReference type="EMBL" id="PZM15560.1"/>
    </source>
</evidence>